<dbReference type="Gramene" id="KRH05447">
    <property type="protein sequence ID" value="KRH05447"/>
    <property type="gene ID" value="GLYMA_17G228200"/>
</dbReference>
<reference evidence="1 2" key="1">
    <citation type="journal article" date="2010" name="Nature">
        <title>Genome sequence of the palaeopolyploid soybean.</title>
        <authorList>
            <person name="Schmutz J."/>
            <person name="Cannon S.B."/>
            <person name="Schlueter J."/>
            <person name="Ma J."/>
            <person name="Mitros T."/>
            <person name="Nelson W."/>
            <person name="Hyten D.L."/>
            <person name="Song Q."/>
            <person name="Thelen J.J."/>
            <person name="Cheng J."/>
            <person name="Xu D."/>
            <person name="Hellsten U."/>
            <person name="May G.D."/>
            <person name="Yu Y."/>
            <person name="Sakurai T."/>
            <person name="Umezawa T."/>
            <person name="Bhattacharyya M.K."/>
            <person name="Sandhu D."/>
            <person name="Valliyodan B."/>
            <person name="Lindquist E."/>
            <person name="Peto M."/>
            <person name="Grant D."/>
            <person name="Shu S."/>
            <person name="Goodstein D."/>
            <person name="Barry K."/>
            <person name="Futrell-Griggs M."/>
            <person name="Abernathy B."/>
            <person name="Du J."/>
            <person name="Tian Z."/>
            <person name="Zhu L."/>
            <person name="Gill N."/>
            <person name="Joshi T."/>
            <person name="Libault M."/>
            <person name="Sethuraman A."/>
            <person name="Zhang X.-C."/>
            <person name="Shinozaki K."/>
            <person name="Nguyen H.T."/>
            <person name="Wing R.A."/>
            <person name="Cregan P."/>
            <person name="Specht J."/>
            <person name="Grimwood J."/>
            <person name="Rokhsar D."/>
            <person name="Stacey G."/>
            <person name="Shoemaker R.C."/>
            <person name="Jackson S.A."/>
        </authorList>
    </citation>
    <scope>NUCLEOTIDE SEQUENCE [LARGE SCALE GENOMIC DNA]</scope>
    <source>
        <strain evidence="2">cv. Williams 82</strain>
        <tissue evidence="1">Callus</tissue>
    </source>
</reference>
<evidence type="ECO:0000313" key="3">
    <source>
        <dbReference type="Proteomes" id="UP000008827"/>
    </source>
</evidence>
<dbReference type="Proteomes" id="UP000008827">
    <property type="component" value="Chromosome 17"/>
</dbReference>
<name>A0A0R0FH43_SOYBN</name>
<dbReference type="InParanoid" id="A0A0R0FH43"/>
<sequence>MFAWLMLFAYMCRPLRHVERFLHSQCMDVHQQLNVFISTLKINSPRKKVNKLVQCYLRVQSKNQFLQLGWILIKCTIMDGILLNRICCQLAQKFPFNVIPNRIYCQPIRK</sequence>
<evidence type="ECO:0000313" key="2">
    <source>
        <dbReference type="EnsemblPlants" id="KRH05447"/>
    </source>
</evidence>
<evidence type="ECO:0000313" key="1">
    <source>
        <dbReference type="EMBL" id="KRH05447.1"/>
    </source>
</evidence>
<protein>
    <submittedName>
        <fullName evidence="1 2">Uncharacterized protein</fullName>
    </submittedName>
</protein>
<proteinExistence type="predicted"/>
<reference evidence="2" key="2">
    <citation type="submission" date="2018-02" db="UniProtKB">
        <authorList>
            <consortium name="EnsemblPlants"/>
        </authorList>
    </citation>
    <scope>IDENTIFICATION</scope>
    <source>
        <strain evidence="2">Williams 82</strain>
    </source>
</reference>
<dbReference type="AlphaFoldDB" id="A0A0R0FH43"/>
<dbReference type="EMBL" id="CM000850">
    <property type="protein sequence ID" value="KRH05447.1"/>
    <property type="molecule type" value="Genomic_DNA"/>
</dbReference>
<accession>A0A0R0FH43</accession>
<dbReference type="SMR" id="A0A0R0FH43"/>
<gene>
    <name evidence="1" type="ORF">GLYMA_17G228200</name>
</gene>
<dbReference type="EnsemblPlants" id="KRH05447">
    <property type="protein sequence ID" value="KRH05447"/>
    <property type="gene ID" value="GLYMA_17G228200"/>
</dbReference>
<reference evidence="1" key="3">
    <citation type="submission" date="2018-07" db="EMBL/GenBank/DDBJ databases">
        <title>WGS assembly of Glycine max.</title>
        <authorList>
            <person name="Schmutz J."/>
            <person name="Cannon S."/>
            <person name="Schlueter J."/>
            <person name="Ma J."/>
            <person name="Mitros T."/>
            <person name="Nelson W."/>
            <person name="Hyten D."/>
            <person name="Song Q."/>
            <person name="Thelen J."/>
            <person name="Cheng J."/>
            <person name="Xu D."/>
            <person name="Hellsten U."/>
            <person name="May G."/>
            <person name="Yu Y."/>
            <person name="Sakurai T."/>
            <person name="Umezawa T."/>
            <person name="Bhattacharyya M."/>
            <person name="Sandhu D."/>
            <person name="Valliyodan B."/>
            <person name="Lindquist E."/>
            <person name="Peto M."/>
            <person name="Grant D."/>
            <person name="Shu S."/>
            <person name="Goodstein D."/>
            <person name="Barry K."/>
            <person name="Futrell-Griggs M."/>
            <person name="Abernathy B."/>
            <person name="Du J."/>
            <person name="Tian Z."/>
            <person name="Zhu L."/>
            <person name="Gill N."/>
            <person name="Joshi T."/>
            <person name="Libault M."/>
            <person name="Sethuraman A."/>
            <person name="Zhang X."/>
            <person name="Shinozaki K."/>
            <person name="Nguyen H."/>
            <person name="Wing R."/>
            <person name="Cregan P."/>
            <person name="Specht J."/>
            <person name="Grimwood J."/>
            <person name="Rokhsar D."/>
            <person name="Stacey G."/>
            <person name="Shoemaker R."/>
            <person name="Jackson S."/>
        </authorList>
    </citation>
    <scope>NUCLEOTIDE SEQUENCE</scope>
    <source>
        <tissue evidence="1">Callus</tissue>
    </source>
</reference>
<organism evidence="1">
    <name type="scientific">Glycine max</name>
    <name type="common">Soybean</name>
    <name type="synonym">Glycine hispida</name>
    <dbReference type="NCBI Taxonomy" id="3847"/>
    <lineage>
        <taxon>Eukaryota</taxon>
        <taxon>Viridiplantae</taxon>
        <taxon>Streptophyta</taxon>
        <taxon>Embryophyta</taxon>
        <taxon>Tracheophyta</taxon>
        <taxon>Spermatophyta</taxon>
        <taxon>Magnoliopsida</taxon>
        <taxon>eudicotyledons</taxon>
        <taxon>Gunneridae</taxon>
        <taxon>Pentapetalae</taxon>
        <taxon>rosids</taxon>
        <taxon>fabids</taxon>
        <taxon>Fabales</taxon>
        <taxon>Fabaceae</taxon>
        <taxon>Papilionoideae</taxon>
        <taxon>50 kb inversion clade</taxon>
        <taxon>NPAAA clade</taxon>
        <taxon>indigoferoid/millettioid clade</taxon>
        <taxon>Phaseoleae</taxon>
        <taxon>Glycine</taxon>
        <taxon>Glycine subgen. Soja</taxon>
    </lineage>
</organism>
<keyword evidence="3" id="KW-1185">Reference proteome</keyword>